<evidence type="ECO:0000313" key="3">
    <source>
        <dbReference type="Proteomes" id="UP001218218"/>
    </source>
</evidence>
<name>A0AAD7ALP8_9AGAR</name>
<proteinExistence type="predicted"/>
<protein>
    <submittedName>
        <fullName evidence="2">Uncharacterized protein</fullName>
    </submittedName>
</protein>
<evidence type="ECO:0000256" key="1">
    <source>
        <dbReference type="SAM" id="Phobius"/>
    </source>
</evidence>
<gene>
    <name evidence="2" type="ORF">DFH08DRAFT_840929</name>
</gene>
<comment type="caution">
    <text evidence="2">The sequence shown here is derived from an EMBL/GenBank/DDBJ whole genome shotgun (WGS) entry which is preliminary data.</text>
</comment>
<sequence length="172" mass="18886">MSSGNQTMFNDSNALYRYVVIAALSIVVFIGLMLFWRSRVVEARMHLLRPTIPLSTPADPERKLSPRPRLYDAYLEWGAGGKAWHDVIPLSAHEHQPLSTPLPPTPKHDPDPDFGTDLLPSAAAPLTLAVLISMPVPVPKLHPQSRAATPEDAEGRPPPCVEFGVAEHVQVH</sequence>
<dbReference type="EMBL" id="JARIHO010000004">
    <property type="protein sequence ID" value="KAJ7362462.1"/>
    <property type="molecule type" value="Genomic_DNA"/>
</dbReference>
<dbReference type="Proteomes" id="UP001218218">
    <property type="component" value="Unassembled WGS sequence"/>
</dbReference>
<feature type="transmembrane region" description="Helical" evidence="1">
    <location>
        <begin position="15"/>
        <end position="36"/>
    </location>
</feature>
<reference evidence="2" key="1">
    <citation type="submission" date="2023-03" db="EMBL/GenBank/DDBJ databases">
        <title>Massive genome expansion in bonnet fungi (Mycena s.s.) driven by repeated elements and novel gene families across ecological guilds.</title>
        <authorList>
            <consortium name="Lawrence Berkeley National Laboratory"/>
            <person name="Harder C.B."/>
            <person name="Miyauchi S."/>
            <person name="Viragh M."/>
            <person name="Kuo A."/>
            <person name="Thoen E."/>
            <person name="Andreopoulos B."/>
            <person name="Lu D."/>
            <person name="Skrede I."/>
            <person name="Drula E."/>
            <person name="Henrissat B."/>
            <person name="Morin E."/>
            <person name="Kohler A."/>
            <person name="Barry K."/>
            <person name="LaButti K."/>
            <person name="Morin E."/>
            <person name="Salamov A."/>
            <person name="Lipzen A."/>
            <person name="Mereny Z."/>
            <person name="Hegedus B."/>
            <person name="Baldrian P."/>
            <person name="Stursova M."/>
            <person name="Weitz H."/>
            <person name="Taylor A."/>
            <person name="Grigoriev I.V."/>
            <person name="Nagy L.G."/>
            <person name="Martin F."/>
            <person name="Kauserud H."/>
        </authorList>
    </citation>
    <scope>NUCLEOTIDE SEQUENCE</scope>
    <source>
        <strain evidence="2">CBHHK002</strain>
    </source>
</reference>
<dbReference type="AlphaFoldDB" id="A0AAD7ALP8"/>
<keyword evidence="3" id="KW-1185">Reference proteome</keyword>
<evidence type="ECO:0000313" key="2">
    <source>
        <dbReference type="EMBL" id="KAJ7362462.1"/>
    </source>
</evidence>
<organism evidence="2 3">
    <name type="scientific">Mycena albidolilacea</name>
    <dbReference type="NCBI Taxonomy" id="1033008"/>
    <lineage>
        <taxon>Eukaryota</taxon>
        <taxon>Fungi</taxon>
        <taxon>Dikarya</taxon>
        <taxon>Basidiomycota</taxon>
        <taxon>Agaricomycotina</taxon>
        <taxon>Agaricomycetes</taxon>
        <taxon>Agaricomycetidae</taxon>
        <taxon>Agaricales</taxon>
        <taxon>Marasmiineae</taxon>
        <taxon>Mycenaceae</taxon>
        <taxon>Mycena</taxon>
    </lineage>
</organism>
<keyword evidence="1" id="KW-0472">Membrane</keyword>
<accession>A0AAD7ALP8</accession>
<keyword evidence="1" id="KW-1133">Transmembrane helix</keyword>
<keyword evidence="1" id="KW-0812">Transmembrane</keyword>